<evidence type="ECO:0000313" key="1">
    <source>
        <dbReference type="EMBL" id="CAG7716081.1"/>
    </source>
</evidence>
<evidence type="ECO:0000313" key="2">
    <source>
        <dbReference type="Proteomes" id="UP000708208"/>
    </source>
</evidence>
<reference evidence="1" key="1">
    <citation type="submission" date="2021-06" db="EMBL/GenBank/DDBJ databases">
        <authorList>
            <person name="Hodson N. C."/>
            <person name="Mongue J. A."/>
            <person name="Jaron S. K."/>
        </authorList>
    </citation>
    <scope>NUCLEOTIDE SEQUENCE</scope>
</reference>
<accession>A0A8J2JAV1</accession>
<dbReference type="EMBL" id="CAJVCH010035777">
    <property type="protein sequence ID" value="CAG7716081.1"/>
    <property type="molecule type" value="Genomic_DNA"/>
</dbReference>
<dbReference type="AlphaFoldDB" id="A0A8J2JAV1"/>
<dbReference type="Proteomes" id="UP000708208">
    <property type="component" value="Unassembled WGS sequence"/>
</dbReference>
<gene>
    <name evidence="1" type="ORF">AFUS01_LOCUS5610</name>
</gene>
<sequence>MLERLGAKEKLGFERDAPACLGSFDSLEGIDSNWRDILGQGETWRRFGLRKRYMEIYLPMAHGRLGRGRRDILSLLGKGTQSAWFPRARPRQRGLILEAG</sequence>
<name>A0A8J2JAV1_9HEXA</name>
<comment type="caution">
    <text evidence="1">The sequence shown here is derived from an EMBL/GenBank/DDBJ whole genome shotgun (WGS) entry which is preliminary data.</text>
</comment>
<proteinExistence type="predicted"/>
<protein>
    <submittedName>
        <fullName evidence="1">Uncharacterized protein</fullName>
    </submittedName>
</protein>
<keyword evidence="2" id="KW-1185">Reference proteome</keyword>
<organism evidence="1 2">
    <name type="scientific">Allacma fusca</name>
    <dbReference type="NCBI Taxonomy" id="39272"/>
    <lineage>
        <taxon>Eukaryota</taxon>
        <taxon>Metazoa</taxon>
        <taxon>Ecdysozoa</taxon>
        <taxon>Arthropoda</taxon>
        <taxon>Hexapoda</taxon>
        <taxon>Collembola</taxon>
        <taxon>Symphypleona</taxon>
        <taxon>Sminthuridae</taxon>
        <taxon>Allacma</taxon>
    </lineage>
</organism>